<dbReference type="AlphaFoldDB" id="A0A0P1KYW9"/>
<dbReference type="PANTHER" id="PTHR28076:SF1">
    <property type="entry name" value="PROSPORE MEMBRANE ADAPTER PROTEIN SPO71"/>
    <property type="match status" value="1"/>
</dbReference>
<dbReference type="Proteomes" id="UP000236544">
    <property type="component" value="Unassembled WGS sequence"/>
</dbReference>
<gene>
    <name evidence="3" type="ORF">LAQU0_S06e00540g</name>
</gene>
<feature type="region of interest" description="Disordered" evidence="1">
    <location>
        <begin position="301"/>
        <end position="374"/>
    </location>
</feature>
<sequence>MNHEIERFRNIALDETLYAKYICQDSPQLMPADGKIQSLLIPRSSFTAFRLNYASPVEISLSSRTVLLGGVPNLWYAQRKNNFMRSIYLFANKKLRRRVRMAGEYAHTIAHRSRKKAGRRTVSSSKNMGNERCSKSLESTKARPSNTMAQTIEIERKTKAAPCKGPSPPIKTATMALGQISRPASRKDMYPEIRSSNDQMPNRLGRNKSHGRHGSDTDILSIKRDASRNAARRLSPKTPTRDFKTCAPQPIERLDSTGLTSFLSSNQSEDYYSAEDTVSTFGYEDTISGSSPETFISSNADMQGNSEGTAVPQLVRSPSSGPVKPVIRFANHPRPTSLQTSSDDYESEEIETSISAFSSNSEDGTTRGLTGASNLRQKDMLRLLEPEPEKLEEYEYNQIMRSGSHHRVVKGIKTICSKTGKKLHIEKLDKLNNEVSRVLGGELGLSQKLFKKHKAGEIVKMEKMLVLVKNSKSCGGIPSHFSDAEPIDTRVVERWKEYIVVARLTRKAESPIYLQFYRNRNIPVVEAFDNSTENFRANSMDFQLNKQCMVGVYNNLDKTIHIIKPCSGFENGNQSLTKKSKVNNALKIYILRSKSAVSAEKWLSFLRQSLGIADVLNKVNVSLPEANISLEIPFSRDLRQVFNAKVDTEEDTLKVLVLPRGYKVLTFPIMRYLELVIRSKLRECGLEQQLSQWAQANTITGFCWKHYDRLEWCPGDQYDLLLENISLRMSHLLEYRSLVHYPRSVKTGNGAKLIEPPALEGFLLRATNRHGRDTAKVIHKPYSKFLYFFTSDGLLFFMKSYKAVPPLPSGILSKEANCTYDAEKLQDAINALPSVYEDNPYPIDLNSHIEWLNEQISPSEFENRDSAAFASMWRKIAHVIKAEGIIDLADINSISKLSEKEAHGPNELKSKFLNSANNFIWKSKQSPQSTIDSVFVLSLRNGLEVQLVAPDPQTANEWIGRLTCLSNYWKHRKKEDSKTMWNVKISNLSNLKIPELEEANISQDTPKWIRDRGIANAEIHNISAYAMMRPLMQSGILYQKARKHSIFRKFFVILTPGFLILYQYFKSGRVNFSKKVVDHRHFMTIPIEECYVYSGSLTSLDLLQRDKQFDNLNPGNEPLPRVYSDGWKSSEDESSKCFTLWFGTKRAISNYNSLFKYNKDSRARASGFRASDDEQVHTRSAEFTSETSSATDLGMDQNIEKNPGLFKVVSRLGVSGRSMVFMARSRQERDQWAMKIHAELERLRNSSYDLEE</sequence>
<protein>
    <submittedName>
        <fullName evidence="3">LAQU0S06e00540g1_1</fullName>
    </submittedName>
</protein>
<dbReference type="SMART" id="SM00233">
    <property type="entry name" value="PH"/>
    <property type="match status" value="2"/>
</dbReference>
<reference evidence="4" key="1">
    <citation type="submission" date="2015-10" db="EMBL/GenBank/DDBJ databases">
        <authorList>
            <person name="Devillers H."/>
        </authorList>
    </citation>
    <scope>NUCLEOTIDE SEQUENCE [LARGE SCALE GENOMIC DNA]</scope>
</reference>
<dbReference type="InterPro" id="IPR001849">
    <property type="entry name" value="PH_domain"/>
</dbReference>
<evidence type="ECO:0000313" key="4">
    <source>
        <dbReference type="Proteomes" id="UP000236544"/>
    </source>
</evidence>
<feature type="region of interest" description="Disordered" evidence="1">
    <location>
        <begin position="110"/>
        <end position="147"/>
    </location>
</feature>
<evidence type="ECO:0000313" key="3">
    <source>
        <dbReference type="EMBL" id="CUS22548.1"/>
    </source>
</evidence>
<dbReference type="GO" id="GO:1902657">
    <property type="term" value="P:protein localization to prospore membrane"/>
    <property type="evidence" value="ECO:0007669"/>
    <property type="project" value="InterPro"/>
</dbReference>
<dbReference type="InterPro" id="IPR039486">
    <property type="entry name" value="Mug56/Spo71_PH"/>
</dbReference>
<feature type="compositionally biased region" description="Basic and acidic residues" evidence="1">
    <location>
        <begin position="1170"/>
        <end position="1180"/>
    </location>
</feature>
<dbReference type="Pfam" id="PF23207">
    <property type="entry name" value="PH_SPO71"/>
    <property type="match status" value="1"/>
</dbReference>
<feature type="compositionally biased region" description="Basic residues" evidence="1">
    <location>
        <begin position="110"/>
        <end position="119"/>
    </location>
</feature>
<dbReference type="Pfam" id="PF15407">
    <property type="entry name" value="Spo7_2_N"/>
    <property type="match status" value="1"/>
</dbReference>
<proteinExistence type="predicted"/>
<dbReference type="GO" id="GO:0005628">
    <property type="term" value="C:prospore membrane"/>
    <property type="evidence" value="ECO:0007669"/>
    <property type="project" value="TreeGrafter"/>
</dbReference>
<dbReference type="InterPro" id="IPR029217">
    <property type="entry name" value="Spo7_2_N"/>
</dbReference>
<dbReference type="InterPro" id="IPR057379">
    <property type="entry name" value="PH_SPO71"/>
</dbReference>
<dbReference type="PANTHER" id="PTHR28076">
    <property type="entry name" value="SPORULATION-SPECIFIC PROTEIN 71"/>
    <property type="match status" value="1"/>
</dbReference>
<dbReference type="EMBL" id="LN890530">
    <property type="protein sequence ID" value="CUS22548.1"/>
    <property type="molecule type" value="Genomic_DNA"/>
</dbReference>
<feature type="region of interest" description="Disordered" evidence="1">
    <location>
        <begin position="1168"/>
        <end position="1196"/>
    </location>
</feature>
<dbReference type="InterPro" id="IPR040345">
    <property type="entry name" value="Mug56/Spo71"/>
</dbReference>
<feature type="compositionally biased region" description="Low complexity" evidence="1">
    <location>
        <begin position="1181"/>
        <end position="1191"/>
    </location>
</feature>
<dbReference type="SMART" id="SM01316">
    <property type="entry name" value="Spo7_2_N"/>
    <property type="match status" value="1"/>
</dbReference>
<feature type="domain" description="PH" evidence="2">
    <location>
        <begin position="1030"/>
        <end position="1241"/>
    </location>
</feature>
<dbReference type="PROSITE" id="PS50003">
    <property type="entry name" value="PH_DOMAIN"/>
    <property type="match status" value="1"/>
</dbReference>
<name>A0A0P1KYW9_9SACH</name>
<dbReference type="Pfam" id="PF15404">
    <property type="entry name" value="PH_4"/>
    <property type="match status" value="1"/>
</dbReference>
<dbReference type="SUPFAM" id="SSF50729">
    <property type="entry name" value="PH domain-like"/>
    <property type="match status" value="1"/>
</dbReference>
<evidence type="ECO:0000259" key="2">
    <source>
        <dbReference type="PROSITE" id="PS50003"/>
    </source>
</evidence>
<feature type="region of interest" description="Disordered" evidence="1">
    <location>
        <begin position="192"/>
        <end position="245"/>
    </location>
</feature>
<dbReference type="OrthoDB" id="5579281at2759"/>
<accession>A0A0P1KYW9</accession>
<organism evidence="3 4">
    <name type="scientific">Lachancea quebecensis</name>
    <dbReference type="NCBI Taxonomy" id="1654605"/>
    <lineage>
        <taxon>Eukaryota</taxon>
        <taxon>Fungi</taxon>
        <taxon>Dikarya</taxon>
        <taxon>Ascomycota</taxon>
        <taxon>Saccharomycotina</taxon>
        <taxon>Saccharomycetes</taxon>
        <taxon>Saccharomycetales</taxon>
        <taxon>Saccharomycetaceae</taxon>
        <taxon>Lachancea</taxon>
    </lineage>
</organism>
<feature type="compositionally biased region" description="Basic and acidic residues" evidence="1">
    <location>
        <begin position="213"/>
        <end position="227"/>
    </location>
</feature>
<feature type="compositionally biased region" description="Basic and acidic residues" evidence="1">
    <location>
        <begin position="132"/>
        <end position="141"/>
    </location>
</feature>
<keyword evidence="4" id="KW-1185">Reference proteome</keyword>
<feature type="compositionally biased region" description="Polar residues" evidence="1">
    <location>
        <begin position="352"/>
        <end position="374"/>
    </location>
</feature>
<evidence type="ECO:0000256" key="1">
    <source>
        <dbReference type="SAM" id="MobiDB-lite"/>
    </source>
</evidence>